<dbReference type="SUPFAM" id="SSF52343">
    <property type="entry name" value="Ferredoxin reductase-like, C-terminal NADP-linked domain"/>
    <property type="match status" value="1"/>
</dbReference>
<accession>A0ABX0VBC6</accession>
<proteinExistence type="predicted"/>
<dbReference type="InterPro" id="IPR006058">
    <property type="entry name" value="2Fe2S_fd_BS"/>
</dbReference>
<dbReference type="PROSITE" id="PS51384">
    <property type="entry name" value="FAD_FR"/>
    <property type="match status" value="1"/>
</dbReference>
<dbReference type="InterPro" id="IPR017938">
    <property type="entry name" value="Riboflavin_synthase-like_b-brl"/>
</dbReference>
<dbReference type="PANTHER" id="PTHR47354">
    <property type="entry name" value="NADH OXIDOREDUCTASE HCR"/>
    <property type="match status" value="1"/>
</dbReference>
<dbReference type="InterPro" id="IPR039261">
    <property type="entry name" value="FNR_nucleotide-bd"/>
</dbReference>
<dbReference type="Pfam" id="PF00111">
    <property type="entry name" value="Fer2"/>
    <property type="match status" value="1"/>
</dbReference>
<dbReference type="InterPro" id="IPR012675">
    <property type="entry name" value="Beta-grasp_dom_sf"/>
</dbReference>
<dbReference type="Gene3D" id="3.40.50.80">
    <property type="entry name" value="Nucleotide-binding domain of ferredoxin-NADP reductase (FNR) module"/>
    <property type="match status" value="1"/>
</dbReference>
<dbReference type="InterPro" id="IPR050415">
    <property type="entry name" value="MRET"/>
</dbReference>
<evidence type="ECO:0000259" key="1">
    <source>
        <dbReference type="PROSITE" id="PS51085"/>
    </source>
</evidence>
<feature type="domain" description="2Fe-2S ferredoxin-type" evidence="1">
    <location>
        <begin position="3"/>
        <end position="93"/>
    </location>
</feature>
<gene>
    <name evidence="3" type="ORF">HB375_10255</name>
</gene>
<name>A0ABX0VBC6_9HYPH</name>
<dbReference type="PRINTS" id="PR00410">
    <property type="entry name" value="PHEHYDRXLASE"/>
</dbReference>
<dbReference type="Gene3D" id="2.40.30.10">
    <property type="entry name" value="Translation factors"/>
    <property type="match status" value="1"/>
</dbReference>
<dbReference type="PANTHER" id="PTHR47354:SF5">
    <property type="entry name" value="PROTEIN RFBI"/>
    <property type="match status" value="1"/>
</dbReference>
<reference evidence="3 4" key="1">
    <citation type="submission" date="2020-03" db="EMBL/GenBank/DDBJ databases">
        <title>The genome sequence of Microvirga sp. c23x22.</title>
        <authorList>
            <person name="Zhang X."/>
        </authorList>
    </citation>
    <scope>NUCLEOTIDE SEQUENCE [LARGE SCALE GENOMIC DNA]</scope>
    <source>
        <strain evidence="4">c23x22</strain>
    </source>
</reference>
<dbReference type="CDD" id="cd06187">
    <property type="entry name" value="O2ase_reductase_like"/>
    <property type="match status" value="1"/>
</dbReference>
<dbReference type="InterPro" id="IPR036010">
    <property type="entry name" value="2Fe-2S_ferredoxin-like_sf"/>
</dbReference>
<dbReference type="InterPro" id="IPR008333">
    <property type="entry name" value="Cbr1-like_FAD-bd_dom"/>
</dbReference>
<dbReference type="CDD" id="cd00207">
    <property type="entry name" value="fer2"/>
    <property type="match status" value="1"/>
</dbReference>
<dbReference type="PROSITE" id="PS00197">
    <property type="entry name" value="2FE2S_FER_1"/>
    <property type="match status" value="1"/>
</dbReference>
<keyword evidence="4" id="KW-1185">Reference proteome</keyword>
<organism evidence="3 4">
    <name type="scientific">Microvirga terricola</name>
    <dbReference type="NCBI Taxonomy" id="2719797"/>
    <lineage>
        <taxon>Bacteria</taxon>
        <taxon>Pseudomonadati</taxon>
        <taxon>Pseudomonadota</taxon>
        <taxon>Alphaproteobacteria</taxon>
        <taxon>Hyphomicrobiales</taxon>
        <taxon>Methylobacteriaceae</taxon>
        <taxon>Microvirga</taxon>
    </lineage>
</organism>
<dbReference type="SUPFAM" id="SSF63380">
    <property type="entry name" value="Riboflavin synthase domain-like"/>
    <property type="match status" value="1"/>
</dbReference>
<sequence>MAHQIHVRSTGRTIVVKEGETILSAALDAGIAYPHGCRSGRCGSCKSRLVRGEVDLLPHTPFSLTEKERQEGLVLACRAQPKSSCEILWLHGDAEAVEHPRRNLQTRIVEISDAAHDIKRVRLAIEDGQAFAFSAGQYARLTFPGAPTRDYSMANSPDKTILEFHIRRVPSGATSEHVASSAKVGDMVRVEGPFGSSYLRERHNGPIVCVAGGSGLAPIKSIVETALAAGLKQPIRVYFGARSERDLYLLDRFAVLEVDHPNLTFIPVLSAPLGPTQRRVGNVSEALAQDLADCDGWKAYVAGPPVMVEAVGAVLAERGLGAGDLHADIFFTPELAPAA</sequence>
<dbReference type="Pfam" id="PF00970">
    <property type="entry name" value="FAD_binding_6"/>
    <property type="match status" value="1"/>
</dbReference>
<dbReference type="Proteomes" id="UP000707352">
    <property type="component" value="Unassembled WGS sequence"/>
</dbReference>
<dbReference type="InterPro" id="IPR001041">
    <property type="entry name" value="2Fe-2S_ferredoxin-type"/>
</dbReference>
<dbReference type="PROSITE" id="PS51085">
    <property type="entry name" value="2FE2S_FER_2"/>
    <property type="match status" value="1"/>
</dbReference>
<evidence type="ECO:0000313" key="4">
    <source>
        <dbReference type="Proteomes" id="UP000707352"/>
    </source>
</evidence>
<feature type="domain" description="FAD-binding FR-type" evidence="2">
    <location>
        <begin position="101"/>
        <end position="200"/>
    </location>
</feature>
<protein>
    <submittedName>
        <fullName evidence="3">2Fe-2S iron-sulfur cluster binding domain-containing protein</fullName>
    </submittedName>
</protein>
<evidence type="ECO:0000259" key="2">
    <source>
        <dbReference type="PROSITE" id="PS51384"/>
    </source>
</evidence>
<dbReference type="InterPro" id="IPR017927">
    <property type="entry name" value="FAD-bd_FR_type"/>
</dbReference>
<dbReference type="InterPro" id="IPR001433">
    <property type="entry name" value="OxRdtase_FAD/NAD-bd"/>
</dbReference>
<dbReference type="RefSeq" id="WP_167672891.1">
    <property type="nucleotide sequence ID" value="NZ_JAATJS010000003.1"/>
</dbReference>
<comment type="caution">
    <text evidence="3">The sequence shown here is derived from an EMBL/GenBank/DDBJ whole genome shotgun (WGS) entry which is preliminary data.</text>
</comment>
<dbReference type="Pfam" id="PF00175">
    <property type="entry name" value="NAD_binding_1"/>
    <property type="match status" value="1"/>
</dbReference>
<dbReference type="Gene3D" id="3.10.20.30">
    <property type="match status" value="1"/>
</dbReference>
<dbReference type="EMBL" id="JAATJS010000003">
    <property type="protein sequence ID" value="NIX76993.1"/>
    <property type="molecule type" value="Genomic_DNA"/>
</dbReference>
<evidence type="ECO:0000313" key="3">
    <source>
        <dbReference type="EMBL" id="NIX76993.1"/>
    </source>
</evidence>
<dbReference type="SUPFAM" id="SSF54292">
    <property type="entry name" value="2Fe-2S ferredoxin-like"/>
    <property type="match status" value="1"/>
</dbReference>